<dbReference type="AlphaFoldDB" id="A0A1I1ET52"/>
<evidence type="ECO:0000256" key="3">
    <source>
        <dbReference type="ARBA" id="ARBA00023295"/>
    </source>
</evidence>
<keyword evidence="7" id="KW-0858">Xylan degradation</keyword>
<evidence type="ECO:0000256" key="2">
    <source>
        <dbReference type="ARBA" id="ARBA00023277"/>
    </source>
</evidence>
<name>A0A1I1ET52_9FLAO</name>
<keyword evidence="3 5" id="KW-0326">Glycosidase</keyword>
<accession>A0A1I1ET52</accession>
<dbReference type="PROSITE" id="PS51760">
    <property type="entry name" value="GH10_2"/>
    <property type="match status" value="1"/>
</dbReference>
<dbReference type="RefSeq" id="WP_092540282.1">
    <property type="nucleotide sequence ID" value="NZ_FOKV01000001.1"/>
</dbReference>
<dbReference type="InterPro" id="IPR001000">
    <property type="entry name" value="GH10_dom"/>
</dbReference>
<keyword evidence="1 5" id="KW-0378">Hydrolase</keyword>
<feature type="domain" description="GH10" evidence="6">
    <location>
        <begin position="31"/>
        <end position="377"/>
    </location>
</feature>
<dbReference type="Proteomes" id="UP000199438">
    <property type="component" value="Unassembled WGS sequence"/>
</dbReference>
<gene>
    <name evidence="7" type="ORF">SAMN04487907_1011046</name>
</gene>
<dbReference type="OrthoDB" id="9809277at2"/>
<dbReference type="SUPFAM" id="SSF51445">
    <property type="entry name" value="(Trans)glycosidases"/>
    <property type="match status" value="1"/>
</dbReference>
<keyword evidence="8" id="KW-1185">Reference proteome</keyword>
<dbReference type="EMBL" id="FOKV01000001">
    <property type="protein sequence ID" value="SFB88708.1"/>
    <property type="molecule type" value="Genomic_DNA"/>
</dbReference>
<dbReference type="PANTHER" id="PTHR31490">
    <property type="entry name" value="GLYCOSYL HYDROLASE"/>
    <property type="match status" value="1"/>
</dbReference>
<dbReference type="STRING" id="1334022.SAMN04487907_1011046"/>
<dbReference type="PRINTS" id="PR00134">
    <property type="entry name" value="GLHYDRLASE10"/>
</dbReference>
<reference evidence="8" key="1">
    <citation type="submission" date="2016-10" db="EMBL/GenBank/DDBJ databases">
        <authorList>
            <person name="Varghese N."/>
            <person name="Submissions S."/>
        </authorList>
    </citation>
    <scope>NUCLEOTIDE SEQUENCE [LARGE SCALE GENOMIC DNA]</scope>
    <source>
        <strain evidence="8">DSM 24499</strain>
    </source>
</reference>
<evidence type="ECO:0000256" key="4">
    <source>
        <dbReference type="ARBA" id="ARBA00023326"/>
    </source>
</evidence>
<comment type="similarity">
    <text evidence="5">Belongs to the glycosyl hydrolase 10 (cellulase F) family.</text>
</comment>
<keyword evidence="2 5" id="KW-0119">Carbohydrate metabolism</keyword>
<dbReference type="EC" id="3.2.1.8" evidence="5"/>
<dbReference type="GO" id="GO:0031176">
    <property type="term" value="F:endo-1,4-beta-xylanase activity"/>
    <property type="evidence" value="ECO:0007669"/>
    <property type="project" value="UniProtKB-EC"/>
</dbReference>
<evidence type="ECO:0000313" key="7">
    <source>
        <dbReference type="EMBL" id="SFB88708.1"/>
    </source>
</evidence>
<dbReference type="PANTHER" id="PTHR31490:SF90">
    <property type="entry name" value="ENDO-1,4-BETA-XYLANASE A"/>
    <property type="match status" value="1"/>
</dbReference>
<dbReference type="Pfam" id="PF00331">
    <property type="entry name" value="Glyco_hydro_10"/>
    <property type="match status" value="1"/>
</dbReference>
<organism evidence="7 8">
    <name type="scientific">Zunongwangia mangrovi</name>
    <dbReference type="NCBI Taxonomy" id="1334022"/>
    <lineage>
        <taxon>Bacteria</taxon>
        <taxon>Pseudomonadati</taxon>
        <taxon>Bacteroidota</taxon>
        <taxon>Flavobacteriia</taxon>
        <taxon>Flavobacteriales</taxon>
        <taxon>Flavobacteriaceae</taxon>
        <taxon>Zunongwangia</taxon>
    </lineage>
</organism>
<sequence length="380" mass="43499">MIKRIIASAILLVCVGFVIYSFRTNKEPEANTEVVSLKEAFKDQFLIGTALNTSQITGKNLDETNVVKSHFNSIVAENCMKSGRIRSDDAKFNFEITDQFVDFGEENNMAIHGHTLVWHSQTPKWFFVDENGEDVSREELISRMKEHIFTLVERYKGKIKSWDVVNEAILDDGSLRESKFYKIIGEDYIKLAFKFAHQADPDAKLYYNDYSMANPKKRAGVVRMVTDLKDNNVPIHGIGMQGHIGLNYPEISEFEKSIEAFGQLGEVAISELDLSVLPSPWGDAGANISDNFEYEDEMNPFPEQLPKNVEQQFTDRYLSFFKLFLKHKDKISRITFWGVNDGNSWKNDWPVAGRTDYPLLFDRQNQPKPVVKNLIDLAAQ</sequence>
<evidence type="ECO:0000259" key="6">
    <source>
        <dbReference type="PROSITE" id="PS51760"/>
    </source>
</evidence>
<dbReference type="GO" id="GO:0045493">
    <property type="term" value="P:xylan catabolic process"/>
    <property type="evidence" value="ECO:0007669"/>
    <property type="project" value="UniProtKB-KW"/>
</dbReference>
<keyword evidence="4 5" id="KW-0624">Polysaccharide degradation</keyword>
<evidence type="ECO:0000256" key="5">
    <source>
        <dbReference type="RuleBase" id="RU361174"/>
    </source>
</evidence>
<proteinExistence type="inferred from homology"/>
<dbReference type="InterPro" id="IPR017853">
    <property type="entry name" value="GH"/>
</dbReference>
<dbReference type="Gene3D" id="3.20.20.80">
    <property type="entry name" value="Glycosidases"/>
    <property type="match status" value="1"/>
</dbReference>
<protein>
    <recommendedName>
        <fullName evidence="5">Beta-xylanase</fullName>
        <ecNumber evidence="5">3.2.1.8</ecNumber>
    </recommendedName>
</protein>
<evidence type="ECO:0000313" key="8">
    <source>
        <dbReference type="Proteomes" id="UP000199438"/>
    </source>
</evidence>
<evidence type="ECO:0000256" key="1">
    <source>
        <dbReference type="ARBA" id="ARBA00022801"/>
    </source>
</evidence>
<comment type="catalytic activity">
    <reaction evidence="5">
        <text>Endohydrolysis of (1-&gt;4)-beta-D-xylosidic linkages in xylans.</text>
        <dbReference type="EC" id="3.2.1.8"/>
    </reaction>
</comment>
<dbReference type="SMART" id="SM00633">
    <property type="entry name" value="Glyco_10"/>
    <property type="match status" value="1"/>
</dbReference>
<dbReference type="InterPro" id="IPR044846">
    <property type="entry name" value="GH10"/>
</dbReference>